<dbReference type="PANTHER" id="PTHR43280">
    <property type="entry name" value="ARAC-FAMILY TRANSCRIPTIONAL REGULATOR"/>
    <property type="match status" value="1"/>
</dbReference>
<dbReference type="GO" id="GO:0003700">
    <property type="term" value="F:DNA-binding transcription factor activity"/>
    <property type="evidence" value="ECO:0007669"/>
    <property type="project" value="InterPro"/>
</dbReference>
<proteinExistence type="predicted"/>
<keyword evidence="4" id="KW-0472">Membrane</keyword>
<sequence length="770" mass="89231">MRKKRLFGRMKKGMVEVKKVSDSKNTHSRLSLRLLFSYLIIMVAPAIAIVVIYFAARDALLDVQKEKAYRLLSEAVINFDRQLEEIMNVGLYTSQQAELTEFLKKDKPESRQEQFYELYLMARSYPNYGLMNQAVGDIYILIKGMDYVIELPSVIPNTELGMLTLESFNSKNYNELMETFCEKYEYGNYLNIPNGKENWDQSDIALVRSLPSAYDDVQEGAVVITLDEATIKRLMEHSMIDGSAMSFILDDENHIIRGIGAHGAVKPGAAGTTWDEYRTANHIDKNSITYSIRSTYNNWKFISVTPNEVLLGQIGSIKYLIVILCIAAIGIGLIICFTYWYRRKNTIKRYVIFNDELSNRDVQENGNFWRSLNGFLDRVENLQTTVTKQQMIVHQEILRKILYGSYDSKEELEAELGEEAQAFYRAKGYYVVLVEFEDPLRENLSVPKKEFQGVVEQHFAENLKHTHWVYSVSQLSYALIVAGEDNMDAARLKEEFEKLNFYFYKDMPVQIFTGISEPVEELMQLPSAFEEASGISEYARLFGIRVPLLKGDLPSNQENFIFSIDMEMQLEQAIRTGTPEELESLLKEIKEYYLNRFQEFSMMRHVLEILRCTVIRSLEKSKKDEEARIILKRVQKAQRPDEIFEEIRNAKKYYQNSEKNVDDESLIEVKRQLSKRIEDNYGDAGFNLARLADDIGVGERRLYKDFKEYFGVTFSEYLEQLRIRNACACLKEGMAVKDVAVRVGYSSDYSFRRAFKRVTGLPPSDFQKLV</sequence>
<comment type="caution">
    <text evidence="6">The sequence shown here is derived from an EMBL/GenBank/DDBJ whole genome shotgun (WGS) entry which is preliminary data.</text>
</comment>
<dbReference type="InterPro" id="IPR009057">
    <property type="entry name" value="Homeodomain-like_sf"/>
</dbReference>
<keyword evidence="1" id="KW-0805">Transcription regulation</keyword>
<keyword evidence="2" id="KW-0238">DNA-binding</keyword>
<evidence type="ECO:0000313" key="7">
    <source>
        <dbReference type="Proteomes" id="UP000245412"/>
    </source>
</evidence>
<gene>
    <name evidence="6" type="ORF">C7383_12315</name>
</gene>
<protein>
    <submittedName>
        <fullName evidence="6">AraC-like DNA-binding protein</fullName>
    </submittedName>
</protein>
<dbReference type="Gene3D" id="1.10.10.60">
    <property type="entry name" value="Homeodomain-like"/>
    <property type="match status" value="2"/>
</dbReference>
<keyword evidence="4" id="KW-0812">Transmembrane</keyword>
<dbReference type="EMBL" id="QGGY01000023">
    <property type="protein sequence ID" value="PWJ72069.1"/>
    <property type="molecule type" value="Genomic_DNA"/>
</dbReference>
<evidence type="ECO:0000256" key="1">
    <source>
        <dbReference type="ARBA" id="ARBA00023015"/>
    </source>
</evidence>
<dbReference type="PROSITE" id="PS01124">
    <property type="entry name" value="HTH_ARAC_FAMILY_2"/>
    <property type="match status" value="1"/>
</dbReference>
<dbReference type="InterPro" id="IPR018060">
    <property type="entry name" value="HTH_AraC"/>
</dbReference>
<dbReference type="PANTHER" id="PTHR43280:SF28">
    <property type="entry name" value="HTH-TYPE TRANSCRIPTIONAL ACTIVATOR RHAS"/>
    <property type="match status" value="1"/>
</dbReference>
<accession>A0AB73SXN3</accession>
<dbReference type="InterPro" id="IPR018062">
    <property type="entry name" value="HTH_AraC-typ_CS"/>
</dbReference>
<keyword evidence="4" id="KW-1133">Transmembrane helix</keyword>
<evidence type="ECO:0000256" key="2">
    <source>
        <dbReference type="ARBA" id="ARBA00023125"/>
    </source>
</evidence>
<evidence type="ECO:0000259" key="5">
    <source>
        <dbReference type="PROSITE" id="PS01124"/>
    </source>
</evidence>
<feature type="domain" description="HTH araC/xylS-type" evidence="5">
    <location>
        <begin position="671"/>
        <end position="769"/>
    </location>
</feature>
<feature type="transmembrane region" description="Helical" evidence="4">
    <location>
        <begin position="34"/>
        <end position="56"/>
    </location>
</feature>
<dbReference type="AlphaFoldDB" id="A0AB73SXN3"/>
<dbReference type="GO" id="GO:0043565">
    <property type="term" value="F:sequence-specific DNA binding"/>
    <property type="evidence" value="ECO:0007669"/>
    <property type="project" value="InterPro"/>
</dbReference>
<evidence type="ECO:0000256" key="4">
    <source>
        <dbReference type="SAM" id="Phobius"/>
    </source>
</evidence>
<keyword evidence="3" id="KW-0804">Transcription</keyword>
<dbReference type="RefSeq" id="WP_109748770.1">
    <property type="nucleotide sequence ID" value="NZ_JANKBI010000027.1"/>
</dbReference>
<dbReference type="SMART" id="SM00342">
    <property type="entry name" value="HTH_ARAC"/>
    <property type="match status" value="1"/>
</dbReference>
<name>A0AB73SXN3_9FIRM</name>
<dbReference type="Pfam" id="PF12833">
    <property type="entry name" value="HTH_18"/>
    <property type="match status" value="1"/>
</dbReference>
<dbReference type="PROSITE" id="PS00041">
    <property type="entry name" value="HTH_ARAC_FAMILY_1"/>
    <property type="match status" value="1"/>
</dbReference>
<organism evidence="6 7">
    <name type="scientific">Murimonas intestini</name>
    <dbReference type="NCBI Taxonomy" id="1337051"/>
    <lineage>
        <taxon>Bacteria</taxon>
        <taxon>Bacillati</taxon>
        <taxon>Bacillota</taxon>
        <taxon>Clostridia</taxon>
        <taxon>Lachnospirales</taxon>
        <taxon>Lachnospiraceae</taxon>
        <taxon>Murimonas</taxon>
    </lineage>
</organism>
<evidence type="ECO:0000313" key="6">
    <source>
        <dbReference type="EMBL" id="PWJ72069.1"/>
    </source>
</evidence>
<dbReference type="Proteomes" id="UP000245412">
    <property type="component" value="Unassembled WGS sequence"/>
</dbReference>
<dbReference type="SUPFAM" id="SSF46689">
    <property type="entry name" value="Homeodomain-like"/>
    <property type="match status" value="1"/>
</dbReference>
<evidence type="ECO:0000256" key="3">
    <source>
        <dbReference type="ARBA" id="ARBA00023163"/>
    </source>
</evidence>
<keyword evidence="7" id="KW-1185">Reference proteome</keyword>
<reference evidence="6 7" key="1">
    <citation type="submission" date="2018-05" db="EMBL/GenBank/DDBJ databases">
        <authorList>
            <person name="Goeker M."/>
            <person name="Huntemann M."/>
            <person name="Clum A."/>
            <person name="Pillay M."/>
            <person name="Palaniappan K."/>
            <person name="Varghese N."/>
            <person name="Mikhailova N."/>
            <person name="Stamatis D."/>
            <person name="Reddy T."/>
            <person name="Daum C."/>
            <person name="Shapiro N."/>
            <person name="Ivanova N."/>
            <person name="Kyrpides N."/>
            <person name="Woyke T."/>
        </authorList>
    </citation>
    <scope>NUCLEOTIDE SEQUENCE [LARGE SCALE GENOMIC DNA]</scope>
    <source>
        <strain evidence="6 7">DSM 26524</strain>
    </source>
</reference>
<feature type="transmembrane region" description="Helical" evidence="4">
    <location>
        <begin position="319"/>
        <end position="341"/>
    </location>
</feature>